<accession>A0ABP9PPI3</accession>
<sequence length="150" mass="15818">MQGDRDAGTVAPAQRVQCAVLGGELDRDGSGGHTTRSTGGVDGASQALASLRAMDDAAATTHEAVFDVHEGGVWRRARDLAVGVVGAVVGDPQLVGGDLVVRRRDDHGELLRRKNLDEDEGAAMLAAMRRDLDTLTVAEFEARWAEVDDA</sequence>
<keyword evidence="2" id="KW-1185">Reference proteome</keyword>
<protein>
    <submittedName>
        <fullName evidence="1">Uncharacterized protein</fullName>
    </submittedName>
</protein>
<reference evidence="2" key="1">
    <citation type="journal article" date="2019" name="Int. J. Syst. Evol. Microbiol.">
        <title>The Global Catalogue of Microorganisms (GCM) 10K type strain sequencing project: providing services to taxonomists for standard genome sequencing and annotation.</title>
        <authorList>
            <consortium name="The Broad Institute Genomics Platform"/>
            <consortium name="The Broad Institute Genome Sequencing Center for Infectious Disease"/>
            <person name="Wu L."/>
            <person name="Ma J."/>
        </authorList>
    </citation>
    <scope>NUCLEOTIDE SEQUENCE [LARGE SCALE GENOMIC DNA]</scope>
    <source>
        <strain evidence="2">JCM 18459</strain>
    </source>
</reference>
<evidence type="ECO:0000313" key="2">
    <source>
        <dbReference type="Proteomes" id="UP001500221"/>
    </source>
</evidence>
<evidence type="ECO:0000313" key="1">
    <source>
        <dbReference type="EMBL" id="GAA5148507.1"/>
    </source>
</evidence>
<name>A0ABP9PPI3_9ACTN</name>
<dbReference type="Proteomes" id="UP001500221">
    <property type="component" value="Unassembled WGS sequence"/>
</dbReference>
<proteinExistence type="predicted"/>
<comment type="caution">
    <text evidence="1">The sequence shown here is derived from an EMBL/GenBank/DDBJ whole genome shotgun (WGS) entry which is preliminary data.</text>
</comment>
<gene>
    <name evidence="1" type="ORF">GCM10023340_22420</name>
</gene>
<dbReference type="EMBL" id="BAABKG010000003">
    <property type="protein sequence ID" value="GAA5148507.1"/>
    <property type="molecule type" value="Genomic_DNA"/>
</dbReference>
<organism evidence="1 2">
    <name type="scientific">Nocardioides marinquilinus</name>
    <dbReference type="NCBI Taxonomy" id="1210400"/>
    <lineage>
        <taxon>Bacteria</taxon>
        <taxon>Bacillati</taxon>
        <taxon>Actinomycetota</taxon>
        <taxon>Actinomycetes</taxon>
        <taxon>Propionibacteriales</taxon>
        <taxon>Nocardioidaceae</taxon>
        <taxon>Nocardioides</taxon>
    </lineage>
</organism>